<organism evidence="2">
    <name type="scientific">Campylobacter sp. CCS1377</name>
    <dbReference type="NCBI Taxonomy" id="3158229"/>
    <lineage>
        <taxon>Bacteria</taxon>
        <taxon>Pseudomonadati</taxon>
        <taxon>Campylobacterota</taxon>
        <taxon>Epsilonproteobacteria</taxon>
        <taxon>Campylobacterales</taxon>
        <taxon>Campylobacteraceae</taxon>
        <taxon>Campylobacter</taxon>
    </lineage>
</organism>
<keyword evidence="1" id="KW-0812">Transmembrane</keyword>
<proteinExistence type="predicted"/>
<evidence type="ECO:0008006" key="3">
    <source>
        <dbReference type="Google" id="ProtNLM"/>
    </source>
</evidence>
<feature type="transmembrane region" description="Helical" evidence="1">
    <location>
        <begin position="6"/>
        <end position="23"/>
    </location>
</feature>
<feature type="transmembrane region" description="Helical" evidence="1">
    <location>
        <begin position="53"/>
        <end position="70"/>
    </location>
</feature>
<name>A0AAU7E6D1_9BACT</name>
<sequence length="81" mass="9674">MVFSSYEFIFAFLPITLIIFYLLKAYNHFSLAKLFLVCTSLFFYAFWKIEYVFILLFSMFINFFLASFILKKQKWGGGIGF</sequence>
<reference evidence="2" key="1">
    <citation type="submission" date="2024-05" db="EMBL/GenBank/DDBJ databases">
        <title>Campylobacter coli isolated from environmental waters in Slovenia.</title>
        <authorList>
            <person name="Zautner A.E."/>
            <person name="Bunk B."/>
            <person name="Riedel T."/>
            <person name="Sproeer C."/>
        </authorList>
    </citation>
    <scope>NUCLEOTIDE SEQUENCE</scope>
    <source>
        <strain evidence="2">CCS1377</strain>
    </source>
</reference>
<dbReference type="RefSeq" id="WP_348518255.1">
    <property type="nucleotide sequence ID" value="NZ_CP155620.1"/>
</dbReference>
<dbReference type="EMBL" id="CP155620">
    <property type="protein sequence ID" value="XBJ28699.1"/>
    <property type="molecule type" value="Genomic_DNA"/>
</dbReference>
<dbReference type="AlphaFoldDB" id="A0AAU7E6D1"/>
<keyword evidence="1" id="KW-1133">Transmembrane helix</keyword>
<accession>A0AAU7E6D1</accession>
<evidence type="ECO:0000256" key="1">
    <source>
        <dbReference type="SAM" id="Phobius"/>
    </source>
</evidence>
<gene>
    <name evidence="2" type="ORF">AAH949_06250</name>
</gene>
<keyword evidence="1" id="KW-0472">Membrane</keyword>
<evidence type="ECO:0000313" key="2">
    <source>
        <dbReference type="EMBL" id="XBJ28699.1"/>
    </source>
</evidence>
<feature type="transmembrane region" description="Helical" evidence="1">
    <location>
        <begin position="30"/>
        <end position="47"/>
    </location>
</feature>
<protein>
    <recommendedName>
        <fullName evidence="3">MBOAT family protein</fullName>
    </recommendedName>
</protein>